<dbReference type="InterPro" id="IPR052533">
    <property type="entry name" value="WalJ/YycJ-like"/>
</dbReference>
<evidence type="ECO:0000313" key="2">
    <source>
        <dbReference type="EMBL" id="KGF48843.1"/>
    </source>
</evidence>
<dbReference type="PANTHER" id="PTHR47619:SF1">
    <property type="entry name" value="EXODEOXYRIBONUCLEASE WALJ"/>
    <property type="match status" value="1"/>
</dbReference>
<name>A0A096AP68_9BACT</name>
<sequence>MFKFMSLGSGSSGNAYLLYTDTDCIAIDCGLGIRTVKKHFHSYGLQLSMINNIIITHDHADHVKSVGSLSTDYDIPVYATKMVHEGINRNWCVKKKVAPSMVRFIEKGETKQIGEFKVTAFAVPHDSCDCVGYSIECEGVNFTIVTDCGHITDEIKKFISQANYLVIEANHEPEKLAAGPYPKYLKARIASQIGHLSNGECAQAIVENAMPHLKHVWLCHLSDENNHPELARKAVTTAMASVGLVADVDFMVEVLKRKTPSETYELI</sequence>
<dbReference type="SUPFAM" id="SSF56281">
    <property type="entry name" value="Metallo-hydrolase/oxidoreductase"/>
    <property type="match status" value="1"/>
</dbReference>
<dbReference type="RefSeq" id="WP_004357662.1">
    <property type="nucleotide sequence ID" value="NZ_JRNR01000072.1"/>
</dbReference>
<dbReference type="InterPro" id="IPR036866">
    <property type="entry name" value="RibonucZ/Hydroxyglut_hydro"/>
</dbReference>
<dbReference type="EMBL" id="JRNR01000072">
    <property type="protein sequence ID" value="KGF48843.1"/>
    <property type="molecule type" value="Genomic_DNA"/>
</dbReference>
<dbReference type="Gene3D" id="3.60.15.10">
    <property type="entry name" value="Ribonuclease Z/Hydroxyacylglutathione hydrolase-like"/>
    <property type="match status" value="1"/>
</dbReference>
<accession>A0A096AP68</accession>
<evidence type="ECO:0000259" key="1">
    <source>
        <dbReference type="SMART" id="SM00849"/>
    </source>
</evidence>
<protein>
    <submittedName>
        <fullName evidence="2">Metallo-beta-lactamase</fullName>
    </submittedName>
</protein>
<reference evidence="2 3" key="1">
    <citation type="submission" date="2014-07" db="EMBL/GenBank/DDBJ databases">
        <authorList>
            <person name="McCorrison J."/>
            <person name="Sanka R."/>
            <person name="Torralba M."/>
            <person name="Gillis M."/>
            <person name="Haft D.H."/>
            <person name="Methe B."/>
            <person name="Sutton G."/>
            <person name="Nelson K.E."/>
        </authorList>
    </citation>
    <scope>NUCLEOTIDE SEQUENCE [LARGE SCALE GENOMIC DNA]</scope>
    <source>
        <strain evidence="2 3">DNF00882</strain>
    </source>
</reference>
<dbReference type="PANTHER" id="PTHR47619">
    <property type="entry name" value="METALLO-HYDROLASE YYCJ-RELATED"/>
    <property type="match status" value="1"/>
</dbReference>
<organism evidence="2 3">
    <name type="scientific">Prevotella disiens DNF00882</name>
    <dbReference type="NCBI Taxonomy" id="1401075"/>
    <lineage>
        <taxon>Bacteria</taxon>
        <taxon>Pseudomonadati</taxon>
        <taxon>Bacteroidota</taxon>
        <taxon>Bacteroidia</taxon>
        <taxon>Bacteroidales</taxon>
        <taxon>Prevotellaceae</taxon>
        <taxon>Prevotella</taxon>
    </lineage>
</organism>
<gene>
    <name evidence="2" type="ORF">HMPREF0654_07530</name>
</gene>
<comment type="caution">
    <text evidence="2">The sequence shown here is derived from an EMBL/GenBank/DDBJ whole genome shotgun (WGS) entry which is preliminary data.</text>
</comment>
<dbReference type="Pfam" id="PF12706">
    <property type="entry name" value="Lactamase_B_2"/>
    <property type="match status" value="1"/>
</dbReference>
<feature type="domain" description="Metallo-beta-lactamase" evidence="1">
    <location>
        <begin position="12"/>
        <end position="171"/>
    </location>
</feature>
<dbReference type="AlphaFoldDB" id="A0A096AP68"/>
<dbReference type="SMART" id="SM00849">
    <property type="entry name" value="Lactamase_B"/>
    <property type="match status" value="1"/>
</dbReference>
<proteinExistence type="predicted"/>
<evidence type="ECO:0000313" key="3">
    <source>
        <dbReference type="Proteomes" id="UP000029538"/>
    </source>
</evidence>
<dbReference type="Proteomes" id="UP000029538">
    <property type="component" value="Unassembled WGS sequence"/>
</dbReference>
<dbReference type="InterPro" id="IPR001279">
    <property type="entry name" value="Metallo-B-lactamas"/>
</dbReference>